<organism evidence="3 4">
    <name type="scientific">Microbacterium marinum</name>
    <dbReference type="NCBI Taxonomy" id="421115"/>
    <lineage>
        <taxon>Bacteria</taxon>
        <taxon>Bacillati</taxon>
        <taxon>Actinomycetota</taxon>
        <taxon>Actinomycetes</taxon>
        <taxon>Micrococcales</taxon>
        <taxon>Microbacteriaceae</taxon>
        <taxon>Microbacterium</taxon>
    </lineage>
</organism>
<comment type="caution">
    <text evidence="3">The sequence shown here is derived from an EMBL/GenBank/DDBJ whole genome shotgun (WGS) entry which is preliminary data.</text>
</comment>
<evidence type="ECO:0000256" key="1">
    <source>
        <dbReference type="SAM" id="MobiDB-lite"/>
    </source>
</evidence>
<evidence type="ECO:0000313" key="3">
    <source>
        <dbReference type="EMBL" id="MBB4665537.1"/>
    </source>
</evidence>
<dbReference type="Proteomes" id="UP000573729">
    <property type="component" value="Unassembled WGS sequence"/>
</dbReference>
<dbReference type="EMBL" id="JACHMD010000001">
    <property type="protein sequence ID" value="MBB4665537.1"/>
    <property type="molecule type" value="Genomic_DNA"/>
</dbReference>
<dbReference type="InterPro" id="IPR046112">
    <property type="entry name" value="DUF6049"/>
</dbReference>
<protein>
    <recommendedName>
        <fullName evidence="5">2-oxoglutarate dehydrogenase</fullName>
    </recommendedName>
</protein>
<keyword evidence="2" id="KW-1133">Transmembrane helix</keyword>
<keyword evidence="2" id="KW-0472">Membrane</keyword>
<dbReference type="Pfam" id="PF19516">
    <property type="entry name" value="DUF6049"/>
    <property type="match status" value="1"/>
</dbReference>
<feature type="region of interest" description="Disordered" evidence="1">
    <location>
        <begin position="304"/>
        <end position="337"/>
    </location>
</feature>
<keyword evidence="4" id="KW-1185">Reference proteome</keyword>
<dbReference type="AlphaFoldDB" id="A0A7W7BMS9"/>
<gene>
    <name evidence="3" type="ORF">BKA24_000246</name>
</gene>
<evidence type="ECO:0000313" key="4">
    <source>
        <dbReference type="Proteomes" id="UP000573729"/>
    </source>
</evidence>
<keyword evidence="2" id="KW-0812">Transmembrane</keyword>
<evidence type="ECO:0008006" key="5">
    <source>
        <dbReference type="Google" id="ProtNLM"/>
    </source>
</evidence>
<reference evidence="3 4" key="1">
    <citation type="submission" date="2020-08" db="EMBL/GenBank/DDBJ databases">
        <title>Sequencing the genomes of 1000 actinobacteria strains.</title>
        <authorList>
            <person name="Klenk H.-P."/>
        </authorList>
    </citation>
    <scope>NUCLEOTIDE SEQUENCE [LARGE SCALE GENOMIC DNA]</scope>
    <source>
        <strain evidence="3 4">DSM 24947</strain>
    </source>
</reference>
<accession>A0A7W7BMS9</accession>
<proteinExistence type="predicted"/>
<evidence type="ECO:0000256" key="2">
    <source>
        <dbReference type="SAM" id="Phobius"/>
    </source>
</evidence>
<sequence>MVRSWIAQEIDLAMTFSPSVADRRAANRRRWARPLVTAAVAIGLLAPLPAAAATSDEEPVGFTVAPSNQGVVASGQSLVLSVTTVNPGADALAEGELVIQRGARRLTTEGALDAWLTAGDASGSFVEISTTDVDAVAAQSEANATLALDDDDTGIDDLAAGVYPIRATYDTGGESVSTRTVIVKPRSASGAAGVGVIVPITAGAISTGMLGAEALTELTGPDGSLTAQLDAVTATPAILAVDPAIAASIRALGSSAPATAEEWLDRLMALPNERFALQYGDADLAAQVGAGLDAPLQMTSFAPYLDPANFDPPDTAGTDDGDTPAASPTPGAPVLPTPEQLLEVGATRDAVYWPATGTAGAEVAETLSGLGTSAAASGSPLIVLPDSVVNESSATRAVAGEAELLVYDSDLSADLLEASTTDAPTERAALLSALTARTTLAAASGPLLVTVDRADGRSSAALRDTILAVAGLPARVSSGLDSLVAEDAVRVTLDPVDADAARAAALAGFIDAGPDLNRVAAVLEDPDLLRANERATELQLLGNAWSTSPEDWAEAIVAHQARIAAWSDGVALVPGQDIDLWGSNAVLPFTVRNDLPWPATVDLFVTPNDARLVLTGETTVVVGAEQTARVQVPVEALVGSGRSSIDLQLRTPGGVDLGERQTYSVSVQAEWESAAMIGLSVLVTALVVLGIVRTVRRRRRGGVRSDGRAG</sequence>
<dbReference type="RefSeq" id="WP_246366970.1">
    <property type="nucleotide sequence ID" value="NZ_JACHMD010000001.1"/>
</dbReference>
<name>A0A7W7BMS9_9MICO</name>
<feature type="transmembrane region" description="Helical" evidence="2">
    <location>
        <begin position="674"/>
        <end position="695"/>
    </location>
</feature>